<name>A0A9N8ZPI4_9GLOM</name>
<gene>
    <name evidence="1" type="ORF">DERYTH_LOCUS2977</name>
</gene>
<sequence>MVNNEELTSEQQIKGKEFLLTKATLFAQSIENLGRTNTITHSINTVLPGIRNDAVKRVKKVQESTKIRHDQELPPIEEFKRGDQVLVYKASQQYSKSHKLYPKWKGPFVVHKVLEKGVYKLRSVNGKIIKTL</sequence>
<reference evidence="1" key="1">
    <citation type="submission" date="2021-06" db="EMBL/GenBank/DDBJ databases">
        <authorList>
            <person name="Kallberg Y."/>
            <person name="Tangrot J."/>
            <person name="Rosling A."/>
        </authorList>
    </citation>
    <scope>NUCLEOTIDE SEQUENCE</scope>
    <source>
        <strain evidence="1">MA453B</strain>
    </source>
</reference>
<dbReference type="EMBL" id="CAJVPY010000997">
    <property type="protein sequence ID" value="CAG8502581.1"/>
    <property type="molecule type" value="Genomic_DNA"/>
</dbReference>
<organism evidence="1 2">
    <name type="scientific">Dentiscutata erythropus</name>
    <dbReference type="NCBI Taxonomy" id="1348616"/>
    <lineage>
        <taxon>Eukaryota</taxon>
        <taxon>Fungi</taxon>
        <taxon>Fungi incertae sedis</taxon>
        <taxon>Mucoromycota</taxon>
        <taxon>Glomeromycotina</taxon>
        <taxon>Glomeromycetes</taxon>
        <taxon>Diversisporales</taxon>
        <taxon>Gigasporaceae</taxon>
        <taxon>Dentiscutata</taxon>
    </lineage>
</organism>
<dbReference type="AlphaFoldDB" id="A0A9N8ZPI4"/>
<accession>A0A9N8ZPI4</accession>
<evidence type="ECO:0000313" key="2">
    <source>
        <dbReference type="Proteomes" id="UP000789405"/>
    </source>
</evidence>
<proteinExistence type="predicted"/>
<protein>
    <submittedName>
        <fullName evidence="1">14067_t:CDS:1</fullName>
    </submittedName>
</protein>
<evidence type="ECO:0000313" key="1">
    <source>
        <dbReference type="EMBL" id="CAG8502581.1"/>
    </source>
</evidence>
<dbReference type="Proteomes" id="UP000789405">
    <property type="component" value="Unassembled WGS sequence"/>
</dbReference>
<keyword evidence="2" id="KW-1185">Reference proteome</keyword>
<comment type="caution">
    <text evidence="1">The sequence shown here is derived from an EMBL/GenBank/DDBJ whole genome shotgun (WGS) entry which is preliminary data.</text>
</comment>
<dbReference type="OrthoDB" id="3563554at2759"/>